<dbReference type="RefSeq" id="WP_120460301.1">
    <property type="nucleotide sequence ID" value="NZ_BMIW01000002.1"/>
</dbReference>
<dbReference type="EMBL" id="BMIW01000002">
    <property type="protein sequence ID" value="GGF85601.1"/>
    <property type="molecule type" value="Genomic_DNA"/>
</dbReference>
<dbReference type="InterPro" id="IPR006976">
    <property type="entry name" value="VanZ-like"/>
</dbReference>
<feature type="transmembrane region" description="Helical" evidence="1">
    <location>
        <begin position="59"/>
        <end position="78"/>
    </location>
</feature>
<proteinExistence type="predicted"/>
<evidence type="ECO:0000313" key="3">
    <source>
        <dbReference type="EMBL" id="GGF85601.1"/>
    </source>
</evidence>
<protein>
    <recommendedName>
        <fullName evidence="2">VanZ-like domain-containing protein</fullName>
    </recommendedName>
</protein>
<feature type="domain" description="VanZ-like" evidence="2">
    <location>
        <begin position="15"/>
        <end position="134"/>
    </location>
</feature>
<evidence type="ECO:0000256" key="1">
    <source>
        <dbReference type="SAM" id="Phobius"/>
    </source>
</evidence>
<sequence>MTKTTTRRFILLAAILYTLLILYFQFFAFNRIAHSVDYIEYEFMLVPSSVPLTFPKLTFSWIYDFGNVAAFIPFGLLIPWLFPKMSFKRFIAFFIFAILIAETMQSLTFRGTFDVDDVISNTLGATTGYIGYRIGFAAKITTKKLIAAILSMTLILAGIIAVSEIINLTIQKKESSIQALSHYEKVGSNAAQTDQLPSFTVANHTVAPKLNLYSSEDGSSKEYTYRLGNKQDVKFYANYGIPDDVEFKGEVSIEADGNTIFQTSNEYSNEVVPVEMHFDQVHEIKITMTGNAKLWDVGITENKHWWE</sequence>
<comment type="caution">
    <text evidence="3">The sequence shown here is derived from an EMBL/GenBank/DDBJ whole genome shotgun (WGS) entry which is preliminary data.</text>
</comment>
<keyword evidence="1" id="KW-1133">Transmembrane helix</keyword>
<keyword evidence="1" id="KW-0812">Transmembrane</keyword>
<accession>A0ABQ1VQ28</accession>
<keyword evidence="4" id="KW-1185">Reference proteome</keyword>
<evidence type="ECO:0000313" key="4">
    <source>
        <dbReference type="Proteomes" id="UP000608420"/>
    </source>
</evidence>
<organism evidence="3 4">
    <name type="scientific">Paenibacillus aceti</name>
    <dbReference type="NCBI Taxonomy" id="1820010"/>
    <lineage>
        <taxon>Bacteria</taxon>
        <taxon>Bacillati</taxon>
        <taxon>Bacillota</taxon>
        <taxon>Bacilli</taxon>
        <taxon>Bacillales</taxon>
        <taxon>Paenibacillaceae</taxon>
        <taxon>Paenibacillus</taxon>
    </lineage>
</organism>
<name>A0ABQ1VQ28_9BACL</name>
<feature type="transmembrane region" description="Helical" evidence="1">
    <location>
        <begin position="90"/>
        <end position="109"/>
    </location>
</feature>
<evidence type="ECO:0000259" key="2">
    <source>
        <dbReference type="Pfam" id="PF04892"/>
    </source>
</evidence>
<feature type="transmembrane region" description="Helical" evidence="1">
    <location>
        <begin position="145"/>
        <end position="166"/>
    </location>
</feature>
<reference evidence="4" key="1">
    <citation type="journal article" date="2019" name="Int. J. Syst. Evol. Microbiol.">
        <title>The Global Catalogue of Microorganisms (GCM) 10K type strain sequencing project: providing services to taxonomists for standard genome sequencing and annotation.</title>
        <authorList>
            <consortium name="The Broad Institute Genomics Platform"/>
            <consortium name="The Broad Institute Genome Sequencing Center for Infectious Disease"/>
            <person name="Wu L."/>
            <person name="Ma J."/>
        </authorList>
    </citation>
    <scope>NUCLEOTIDE SEQUENCE [LARGE SCALE GENOMIC DNA]</scope>
    <source>
        <strain evidence="4">CGMCC 1.15420</strain>
    </source>
</reference>
<dbReference type="Pfam" id="PF04892">
    <property type="entry name" value="VanZ"/>
    <property type="match status" value="1"/>
</dbReference>
<dbReference type="Proteomes" id="UP000608420">
    <property type="component" value="Unassembled WGS sequence"/>
</dbReference>
<gene>
    <name evidence="3" type="ORF">GCM10010913_03810</name>
</gene>
<keyword evidence="1" id="KW-0472">Membrane</keyword>